<reference evidence="1" key="1">
    <citation type="submission" date="2022-07" db="EMBL/GenBank/DDBJ databases">
        <title>Phylogenomic reconstructions and comparative analyses of Kickxellomycotina fungi.</title>
        <authorList>
            <person name="Reynolds N.K."/>
            <person name="Stajich J.E."/>
            <person name="Barry K."/>
            <person name="Grigoriev I.V."/>
            <person name="Crous P."/>
            <person name="Smith M.E."/>
        </authorList>
    </citation>
    <scope>NUCLEOTIDE SEQUENCE</scope>
    <source>
        <strain evidence="1">BCRC 34780</strain>
    </source>
</reference>
<organism evidence="1 2">
    <name type="scientific">Coemansia helicoidea</name>
    <dbReference type="NCBI Taxonomy" id="1286919"/>
    <lineage>
        <taxon>Eukaryota</taxon>
        <taxon>Fungi</taxon>
        <taxon>Fungi incertae sedis</taxon>
        <taxon>Zoopagomycota</taxon>
        <taxon>Kickxellomycotina</taxon>
        <taxon>Kickxellomycetes</taxon>
        <taxon>Kickxellales</taxon>
        <taxon>Kickxellaceae</taxon>
        <taxon>Coemansia</taxon>
    </lineage>
</organism>
<evidence type="ECO:0000313" key="2">
    <source>
        <dbReference type="Proteomes" id="UP001140087"/>
    </source>
</evidence>
<proteinExistence type="predicted"/>
<protein>
    <submittedName>
        <fullName evidence="1">Multidrug resistance-associated protein 4</fullName>
    </submittedName>
</protein>
<dbReference type="Proteomes" id="UP001140087">
    <property type="component" value="Unassembled WGS sequence"/>
</dbReference>
<sequence>MAGGADPKGHAAAKQDVPATRLFKVLNPELFMRPNRLVMYGGVAAMAGIVLWLGSAELQNRQEARAAGSPADAAGASAQAPTYQEKMAALKRRSA</sequence>
<dbReference type="EMBL" id="JANBUN010000183">
    <property type="protein sequence ID" value="KAJ2806054.1"/>
    <property type="molecule type" value="Genomic_DNA"/>
</dbReference>
<comment type="caution">
    <text evidence="1">The sequence shown here is derived from an EMBL/GenBank/DDBJ whole genome shotgun (WGS) entry which is preliminary data.</text>
</comment>
<name>A0ACC1LDI4_9FUNG</name>
<gene>
    <name evidence="1" type="primary">ABCC4_1</name>
    <name evidence="1" type="ORF">H4R21_001024</name>
</gene>
<evidence type="ECO:0000313" key="1">
    <source>
        <dbReference type="EMBL" id="KAJ2806054.1"/>
    </source>
</evidence>
<accession>A0ACC1LDI4</accession>
<keyword evidence="2" id="KW-1185">Reference proteome</keyword>